<dbReference type="AlphaFoldDB" id="A0A2P6SJA9"/>
<dbReference type="Gramene" id="PRQ58756">
    <property type="protein sequence ID" value="PRQ58756"/>
    <property type="gene ID" value="RchiOBHm_Chr1g0362781"/>
</dbReference>
<dbReference type="Proteomes" id="UP000238479">
    <property type="component" value="Chromosome 1"/>
</dbReference>
<gene>
    <name evidence="1" type="ORF">RchiOBHm_Chr1g0362781</name>
</gene>
<reference evidence="1 2" key="1">
    <citation type="journal article" date="2018" name="Nat. Genet.">
        <title>The Rosa genome provides new insights in the design of modern roses.</title>
        <authorList>
            <person name="Bendahmane M."/>
        </authorList>
    </citation>
    <scope>NUCLEOTIDE SEQUENCE [LARGE SCALE GENOMIC DNA]</scope>
    <source>
        <strain evidence="2">cv. Old Blush</strain>
    </source>
</reference>
<protein>
    <submittedName>
        <fullName evidence="1">Uncharacterized protein</fullName>
    </submittedName>
</protein>
<evidence type="ECO:0000313" key="1">
    <source>
        <dbReference type="EMBL" id="PRQ58756.1"/>
    </source>
</evidence>
<keyword evidence="2" id="KW-1185">Reference proteome</keyword>
<evidence type="ECO:0000313" key="2">
    <source>
        <dbReference type="Proteomes" id="UP000238479"/>
    </source>
</evidence>
<dbReference type="EMBL" id="PDCK01000039">
    <property type="protein sequence ID" value="PRQ58756.1"/>
    <property type="molecule type" value="Genomic_DNA"/>
</dbReference>
<sequence length="65" mass="7283">MSCGTLVTRSSLAVMSFNLTSERKGNESFILLKVHKIICCIIPKQSCCFCIYAVQIMHISLARMI</sequence>
<accession>A0A2P6SJA9</accession>
<name>A0A2P6SJA9_ROSCH</name>
<proteinExistence type="predicted"/>
<comment type="caution">
    <text evidence="1">The sequence shown here is derived from an EMBL/GenBank/DDBJ whole genome shotgun (WGS) entry which is preliminary data.</text>
</comment>
<organism evidence="1 2">
    <name type="scientific">Rosa chinensis</name>
    <name type="common">China rose</name>
    <dbReference type="NCBI Taxonomy" id="74649"/>
    <lineage>
        <taxon>Eukaryota</taxon>
        <taxon>Viridiplantae</taxon>
        <taxon>Streptophyta</taxon>
        <taxon>Embryophyta</taxon>
        <taxon>Tracheophyta</taxon>
        <taxon>Spermatophyta</taxon>
        <taxon>Magnoliopsida</taxon>
        <taxon>eudicotyledons</taxon>
        <taxon>Gunneridae</taxon>
        <taxon>Pentapetalae</taxon>
        <taxon>rosids</taxon>
        <taxon>fabids</taxon>
        <taxon>Rosales</taxon>
        <taxon>Rosaceae</taxon>
        <taxon>Rosoideae</taxon>
        <taxon>Rosoideae incertae sedis</taxon>
        <taxon>Rosa</taxon>
    </lineage>
</organism>